<evidence type="ECO:0000313" key="5">
    <source>
        <dbReference type="EMBL" id="OOL82084.1"/>
    </source>
</evidence>
<reference evidence="6 13" key="5">
    <citation type="submission" date="2017-05" db="EMBL/GenBank/DDBJ databases">
        <title>The Genome Sequence of Enterococcus faecium 6F2_DIV0138.</title>
        <authorList>
            <consortium name="The Broad Institute Genomics Platform"/>
            <consortium name="The Broad Institute Genomic Center for Infectious Diseases"/>
            <person name="Earl A."/>
            <person name="Manson A."/>
            <person name="Schwartman J."/>
            <person name="Gilmore M."/>
            <person name="Abouelleil A."/>
            <person name="Cao P."/>
            <person name="Chapman S."/>
            <person name="Cusick C."/>
            <person name="Shea T."/>
            <person name="Young S."/>
            <person name="Neafsey D."/>
            <person name="Nusbaum C."/>
            <person name="Birren B."/>
        </authorList>
    </citation>
    <scope>NUCLEOTIDE SEQUENCE [LARGE SCALE GENOMIC DNA]</scope>
    <source>
        <strain evidence="6 13">6F2_DIV0138</strain>
    </source>
</reference>
<dbReference type="Proteomes" id="UP001260956">
    <property type="component" value="Unassembled WGS sequence"/>
</dbReference>
<proteinExistence type="predicted"/>
<dbReference type="Gene3D" id="3.30.2310.20">
    <property type="entry name" value="RelE-like"/>
    <property type="match status" value="1"/>
</dbReference>
<dbReference type="Proteomes" id="UP000070452">
    <property type="component" value="Unassembled WGS sequence"/>
</dbReference>
<comment type="caution">
    <text evidence="3">The sequence shown here is derived from an EMBL/GenBank/DDBJ whole genome shotgun (WGS) entry which is preliminary data.</text>
</comment>
<dbReference type="PATRIC" id="fig|1352.1358.peg.2141"/>
<reference evidence="9 11" key="3">
    <citation type="submission" date="2016-04" db="EMBL/GenBank/DDBJ databases">
        <authorList>
            <person name="Millard A."/>
        </authorList>
    </citation>
    <scope>NUCLEOTIDE SEQUENCE [LARGE SCALE GENOMIC DNA]</scope>
    <source>
        <strain evidence="9">Isolate 22</strain>
    </source>
</reference>
<evidence type="ECO:0000313" key="10">
    <source>
        <dbReference type="Proteomes" id="UP000070452"/>
    </source>
</evidence>
<reference evidence="7 14" key="6">
    <citation type="submission" date="2018-05" db="EMBL/GenBank/DDBJ databases">
        <title>Vancomycin-resistant Enterococcus faecium strain from Chelyabinsk, Russia.</title>
        <authorList>
            <person name="Gostev V."/>
            <person name="Goncharov A."/>
            <person name="Kolodzhieva V."/>
            <person name="Suvorov A."/>
            <person name="Sidorenko S."/>
            <person name="Zueva L."/>
        </authorList>
    </citation>
    <scope>NUCLEOTIDE SEQUENCE [LARGE SCALE GENOMIC DNA]</scope>
    <source>
        <strain evidence="7 14">20</strain>
    </source>
</reference>
<dbReference type="InterPro" id="IPR035093">
    <property type="entry name" value="RelE/ParE_toxin_dom_sf"/>
</dbReference>
<dbReference type="EMBL" id="JARPTX010000036">
    <property type="protein sequence ID" value="MDT2370531.1"/>
    <property type="molecule type" value="Genomic_DNA"/>
</dbReference>
<evidence type="ECO:0000313" key="8">
    <source>
        <dbReference type="EMBL" id="RBS32377.1"/>
    </source>
</evidence>
<sequence>MDYTVEFDSELLKQFPQEEHFMYKEAISHKVTEYLEHNFFRIKPVRTRSAKGIYEMKVKINKKNYRIAFALKKNHVFIFYISSNLQKIVFDKEVSKKIK</sequence>
<evidence type="ECO:0000313" key="16">
    <source>
        <dbReference type="Proteomes" id="UP000469871"/>
    </source>
</evidence>
<evidence type="ECO:0000313" key="13">
    <source>
        <dbReference type="Proteomes" id="UP000194737"/>
    </source>
</evidence>
<evidence type="ECO:0000313" key="14">
    <source>
        <dbReference type="Proteomes" id="UP000249070"/>
    </source>
</evidence>
<dbReference type="Proteomes" id="UP000191171">
    <property type="component" value="Unassembled WGS sequence"/>
</dbReference>
<reference evidence="3" key="8">
    <citation type="journal article" date="2022" name="J. Anim. Sci.">
        <title>Whole genome sequence analyses-based assessment of virulence potential and antimicrobial susceptibilities and resistance of Enterococcus faecium strains isolated from commercial swine and cattle probiotic products.</title>
        <authorList>
            <person name="Shridhar P.B."/>
            <person name="Amachawadi R.G."/>
            <person name="Tokach M."/>
            <person name="Patel I."/>
            <person name="Gangiredla J."/>
            <person name="Mammel M."/>
            <person name="Nagaraja T.G."/>
        </authorList>
    </citation>
    <scope>NUCLEOTIDE SEQUENCE</scope>
    <source>
        <strain evidence="3">EF215</strain>
    </source>
</reference>
<evidence type="ECO:0000313" key="6">
    <source>
        <dbReference type="EMBL" id="OTO00243.1"/>
    </source>
</evidence>
<dbReference type="Proteomes" id="UP001139644">
    <property type="component" value="Unassembled WGS sequence"/>
</dbReference>
<evidence type="ECO:0000313" key="15">
    <source>
        <dbReference type="Proteomes" id="UP000253144"/>
    </source>
</evidence>
<dbReference type="EMBL" id="QHGU01000046">
    <property type="protein sequence ID" value="PZM55369.1"/>
    <property type="molecule type" value="Genomic_DNA"/>
</dbReference>
<evidence type="ECO:0000313" key="9">
    <source>
        <dbReference type="EMBL" id="SAZ27204.1"/>
    </source>
</evidence>
<dbReference type="EMBL" id="FKLM01000047">
    <property type="protein sequence ID" value="SAZ27204.1"/>
    <property type="molecule type" value="Genomic_DNA"/>
</dbReference>
<evidence type="ECO:0000313" key="3">
    <source>
        <dbReference type="EMBL" id="MBX4223556.1"/>
    </source>
</evidence>
<evidence type="ECO:0000313" key="7">
    <source>
        <dbReference type="EMBL" id="PZM55369.1"/>
    </source>
</evidence>
<dbReference type="Proteomes" id="UP000253144">
    <property type="component" value="Unassembled WGS sequence"/>
</dbReference>
<reference evidence="4" key="9">
    <citation type="submission" date="2023-03" db="EMBL/GenBank/DDBJ databases">
        <authorList>
            <person name="Shen W."/>
            <person name="Cai J."/>
        </authorList>
    </citation>
    <scope>NUCLEOTIDE SEQUENCE</scope>
    <source>
        <strain evidence="4">B1010-2</strain>
    </source>
</reference>
<dbReference type="AlphaFoldDB" id="A0A132Z0D3"/>
<reference evidence="5 12" key="4">
    <citation type="submission" date="2017-02" db="EMBL/GenBank/DDBJ databases">
        <title>Clonality and virulence of isolates of VRE in Hematopoietic Stem Cell Transplanted (HSCT) patients.</title>
        <authorList>
            <person name="Marchi A.P."/>
            <person name="Martins R.C."/>
            <person name="Marie S.K."/>
            <person name="Levin A.S."/>
            <person name="Costa S.F."/>
        </authorList>
    </citation>
    <scope>NUCLEOTIDE SEQUENCE [LARGE SCALE GENOMIC DNA]</scope>
    <source>
        <strain evidence="5 12">LIM1759</strain>
    </source>
</reference>
<dbReference type="Proteomes" id="UP000194737">
    <property type="component" value="Unassembled WGS sequence"/>
</dbReference>
<dbReference type="EMBL" id="WEFP01000001">
    <property type="protein sequence ID" value="KAB7576620.1"/>
    <property type="molecule type" value="Genomic_DNA"/>
</dbReference>
<evidence type="ECO:0000313" key="1">
    <source>
        <dbReference type="EMBL" id="KAB7576620.1"/>
    </source>
</evidence>
<evidence type="ECO:0008006" key="18">
    <source>
        <dbReference type="Google" id="ProtNLM"/>
    </source>
</evidence>
<dbReference type="Proteomes" id="UP000183509">
    <property type="component" value="Unassembled WGS sequence"/>
</dbReference>
<dbReference type="EMBL" id="JAIFOC010000128">
    <property type="protein sequence ID" value="MBX4223556.1"/>
    <property type="molecule type" value="Genomic_DNA"/>
</dbReference>
<dbReference type="EMBL" id="LEQJ01000007">
    <property type="protein sequence ID" value="RBS32377.1"/>
    <property type="molecule type" value="Genomic_DNA"/>
</dbReference>
<name>A0A132Z0D3_ENTFC</name>
<evidence type="ECO:0000313" key="2">
    <source>
        <dbReference type="EMBL" id="KWX16699.1"/>
    </source>
</evidence>
<reference evidence="2 10" key="2">
    <citation type="submission" date="2016-01" db="EMBL/GenBank/DDBJ databases">
        <title>Molecular Mechanisms for transfer of large genomic segments between Enterococcus faecium strains.</title>
        <authorList>
            <person name="Garcia-Solache M.A."/>
            <person name="Lebreton F."/>
            <person name="Mclaughlin R.E."/>
            <person name="Whiteaker J.D."/>
            <person name="Gilmore M.S."/>
            <person name="Rice L.B."/>
        </authorList>
    </citation>
    <scope>NUCLEOTIDE SEQUENCE [LARGE SCALE GENOMIC DNA]</scope>
    <source>
        <strain evidence="2 10">D344RRF x C68</strain>
    </source>
</reference>
<gene>
    <name evidence="6" type="ORF">A5804_001737</name>
    <name evidence="2" type="ORF">AWT83_14375</name>
    <name evidence="5" type="ORF">B1P95_11140</name>
    <name evidence="7" type="ORF">DKP91_09725</name>
    <name evidence="9" type="ORF">DTPHA_602197</name>
    <name evidence="8" type="ORF">EB12_01298</name>
    <name evidence="1" type="ORF">GBM73_04455</name>
    <name evidence="3" type="ORF">KYX88_12260</name>
    <name evidence="4" type="ORF">P6Z85_10280</name>
</gene>
<evidence type="ECO:0000313" key="11">
    <source>
        <dbReference type="Proteomes" id="UP000183509"/>
    </source>
</evidence>
<dbReference type="EMBL" id="LRHK01000005">
    <property type="protein sequence ID" value="KWX16699.1"/>
    <property type="molecule type" value="Genomic_DNA"/>
</dbReference>
<reference evidence="8 15" key="1">
    <citation type="submission" date="2015-06" db="EMBL/GenBank/DDBJ databases">
        <title>The Genome Sequence of Enterococcus faecium 131EA1.</title>
        <authorList>
            <consortium name="The Broad Institute Genomics Platform"/>
            <consortium name="The Broad Institute Genome Sequencing Center for Infectious Disease"/>
            <person name="Earl A.M."/>
            <person name="Van Tyne D."/>
            <person name="Lebreton F."/>
            <person name="Saavedra J.T."/>
            <person name="Gilmore M.S."/>
            <person name="Manson Mcguire A."/>
            <person name="Clock S."/>
            <person name="Crupain M."/>
            <person name="Rangan U."/>
            <person name="Young S."/>
            <person name="Abouelleil A."/>
            <person name="Cao P."/>
            <person name="Chapman S.B."/>
            <person name="Griggs A."/>
            <person name="Priest M."/>
            <person name="Shea T."/>
            <person name="Wortman J."/>
            <person name="Nusbaum C."/>
            <person name="Birren B."/>
        </authorList>
    </citation>
    <scope>NUCLEOTIDE SEQUENCE [LARGE SCALE GENOMIC DNA]</scope>
    <source>
        <strain evidence="8 15">131EA1</strain>
    </source>
</reference>
<dbReference type="Proteomes" id="UP000469871">
    <property type="component" value="Unassembled WGS sequence"/>
</dbReference>
<dbReference type="Proteomes" id="UP000249070">
    <property type="component" value="Unassembled WGS sequence"/>
</dbReference>
<evidence type="ECO:0000313" key="17">
    <source>
        <dbReference type="Proteomes" id="UP001139644"/>
    </source>
</evidence>
<reference evidence="1 16" key="7">
    <citation type="submission" date="2019-10" db="EMBL/GenBank/DDBJ databases">
        <title>Evolutionary dynamics of vancomycin-resistant Enterococcus faecium during gastrointestinal tract colonization and bloodstream infection in immunocompromised pediatric patients.</title>
        <authorList>
            <person name="Chilambi G.S."/>
            <person name="Nordstrom H.R."/>
            <person name="Evans D.R."/>
            <person name="Ferrolino J."/>
            <person name="Hayden R.T."/>
            <person name="Maron G.M."/>
            <person name="Vo A.N."/>
            <person name="Gilmore M.S."/>
            <person name="Wolf J."/>
            <person name="Rosch J.W."/>
            <person name="Van Tyne D."/>
        </authorList>
    </citation>
    <scope>NUCLEOTIDE SEQUENCE [LARGE SCALE GENOMIC DNA]</scope>
    <source>
        <strain evidence="1 16">VRECG27</strain>
    </source>
</reference>
<dbReference type="GeneID" id="66453938"/>
<evidence type="ECO:0000313" key="12">
    <source>
        <dbReference type="Proteomes" id="UP000191171"/>
    </source>
</evidence>
<dbReference type="EMBL" id="NGLB01000001">
    <property type="protein sequence ID" value="OTO00243.1"/>
    <property type="molecule type" value="Genomic_DNA"/>
</dbReference>
<accession>A0A132Z0D3</accession>
<evidence type="ECO:0000313" key="4">
    <source>
        <dbReference type="EMBL" id="MDT2370531.1"/>
    </source>
</evidence>
<protein>
    <recommendedName>
        <fullName evidence="18">Addiction module toxin RelE</fullName>
    </recommendedName>
</protein>
<dbReference type="RefSeq" id="WP_002289065.1">
    <property type="nucleotide sequence ID" value="NZ_AP022341.1"/>
</dbReference>
<dbReference type="EMBL" id="MVGJ01000065">
    <property type="protein sequence ID" value="OOL82084.1"/>
    <property type="molecule type" value="Genomic_DNA"/>
</dbReference>
<organism evidence="3 17">
    <name type="scientific">Enterococcus faecium</name>
    <name type="common">Streptococcus faecium</name>
    <dbReference type="NCBI Taxonomy" id="1352"/>
    <lineage>
        <taxon>Bacteria</taxon>
        <taxon>Bacillati</taxon>
        <taxon>Bacillota</taxon>
        <taxon>Bacilli</taxon>
        <taxon>Lactobacillales</taxon>
        <taxon>Enterococcaceae</taxon>
        <taxon>Enterococcus</taxon>
    </lineage>
</organism>